<feature type="transmembrane region" description="Helical" evidence="6">
    <location>
        <begin position="12"/>
        <end position="38"/>
    </location>
</feature>
<evidence type="ECO:0000313" key="7">
    <source>
        <dbReference type="EMBL" id="OEH82917.1"/>
    </source>
</evidence>
<protein>
    <submittedName>
        <fullName evidence="7">Holin</fullName>
    </submittedName>
</protein>
<dbReference type="GO" id="GO:0016020">
    <property type="term" value="C:membrane"/>
    <property type="evidence" value="ECO:0007669"/>
    <property type="project" value="UniProtKB-SubCell"/>
</dbReference>
<dbReference type="OrthoDB" id="88184at2"/>
<gene>
    <name evidence="7" type="ORF">BCR26_11310</name>
</gene>
<evidence type="ECO:0000256" key="6">
    <source>
        <dbReference type="SAM" id="Phobius"/>
    </source>
</evidence>
<evidence type="ECO:0000256" key="5">
    <source>
        <dbReference type="ARBA" id="ARBA00023600"/>
    </source>
</evidence>
<dbReference type="Pfam" id="PF05105">
    <property type="entry name" value="Phage_holin_4_1"/>
    <property type="match status" value="1"/>
</dbReference>
<keyword evidence="3 6" id="KW-1133">Transmembrane helix</keyword>
<dbReference type="EMBL" id="MIEK01000013">
    <property type="protein sequence ID" value="OEH82917.1"/>
    <property type="molecule type" value="Genomic_DNA"/>
</dbReference>
<evidence type="ECO:0000256" key="4">
    <source>
        <dbReference type="ARBA" id="ARBA00023136"/>
    </source>
</evidence>
<keyword evidence="8" id="KW-1185">Reference proteome</keyword>
<evidence type="ECO:0000256" key="2">
    <source>
        <dbReference type="ARBA" id="ARBA00022692"/>
    </source>
</evidence>
<comment type="similarity">
    <text evidence="5">Belongs to the bacteriophage holin family. Cp-1 holin subfamily.</text>
</comment>
<proteinExistence type="inferred from homology"/>
<sequence>MEKYFNSISMVFGLIGGAAVSFLGGMDTILHAILYLVIVDYLTGLAKSWKNKELSSRVGFFGIIKKVMIFVVISAAVEIEQLTNDSIPLREVVIMFYIANEGISFLENVSEFLPLPNKFKNYFLQLRGDTEKEEDK</sequence>
<name>A0A1E5KYI3_9ENTE</name>
<organism evidence="7 8">
    <name type="scientific">Enterococcus rivorum</name>
    <dbReference type="NCBI Taxonomy" id="762845"/>
    <lineage>
        <taxon>Bacteria</taxon>
        <taxon>Bacillati</taxon>
        <taxon>Bacillota</taxon>
        <taxon>Bacilli</taxon>
        <taxon>Lactobacillales</taxon>
        <taxon>Enterococcaceae</taxon>
        <taxon>Enterococcus</taxon>
    </lineage>
</organism>
<evidence type="ECO:0000313" key="8">
    <source>
        <dbReference type="Proteomes" id="UP000095256"/>
    </source>
</evidence>
<accession>A0A1E5KYI3</accession>
<evidence type="ECO:0000256" key="1">
    <source>
        <dbReference type="ARBA" id="ARBA00004141"/>
    </source>
</evidence>
<dbReference type="STRING" id="762845.BCR26_11310"/>
<comment type="subcellular location">
    <subcellularLocation>
        <location evidence="1">Membrane</location>
        <topology evidence="1">Multi-pass membrane protein</topology>
    </subcellularLocation>
</comment>
<dbReference type="InterPro" id="IPR006480">
    <property type="entry name" value="Phage_holin_4_1"/>
</dbReference>
<dbReference type="NCBIfam" id="TIGR01593">
    <property type="entry name" value="holin_tox_secr"/>
    <property type="match status" value="1"/>
</dbReference>
<dbReference type="RefSeq" id="WP_069698154.1">
    <property type="nucleotide sequence ID" value="NZ_JAGGMA010000022.1"/>
</dbReference>
<keyword evidence="2 6" id="KW-0812">Transmembrane</keyword>
<comment type="caution">
    <text evidence="7">The sequence shown here is derived from an EMBL/GenBank/DDBJ whole genome shotgun (WGS) entry which is preliminary data.</text>
</comment>
<reference evidence="7 8" key="1">
    <citation type="submission" date="2016-09" db="EMBL/GenBank/DDBJ databases">
        <authorList>
            <person name="Capua I."/>
            <person name="De Benedictis P."/>
            <person name="Joannis T."/>
            <person name="Lombin L.H."/>
            <person name="Cattoli G."/>
        </authorList>
    </citation>
    <scope>NUCLEOTIDE SEQUENCE [LARGE SCALE GENOMIC DNA]</scope>
    <source>
        <strain evidence="7 8">LMG 25899</strain>
    </source>
</reference>
<dbReference type="Proteomes" id="UP000095256">
    <property type="component" value="Unassembled WGS sequence"/>
</dbReference>
<feature type="transmembrane region" description="Helical" evidence="6">
    <location>
        <begin position="58"/>
        <end position="77"/>
    </location>
</feature>
<evidence type="ECO:0000256" key="3">
    <source>
        <dbReference type="ARBA" id="ARBA00022989"/>
    </source>
</evidence>
<keyword evidence="4 6" id="KW-0472">Membrane</keyword>
<dbReference type="AlphaFoldDB" id="A0A1E5KYI3"/>